<protein>
    <submittedName>
        <fullName evidence="5">LacI family transcriptional regulator</fullName>
    </submittedName>
</protein>
<feature type="domain" description="HTH lacI-type" evidence="4">
    <location>
        <begin position="3"/>
        <end position="57"/>
    </location>
</feature>
<dbReference type="SUPFAM" id="SSF53822">
    <property type="entry name" value="Periplasmic binding protein-like I"/>
    <property type="match status" value="1"/>
</dbReference>
<dbReference type="EMBL" id="VYRZ01000001">
    <property type="protein sequence ID" value="KAA9089671.1"/>
    <property type="molecule type" value="Genomic_DNA"/>
</dbReference>
<dbReference type="PANTHER" id="PTHR30146:SF109">
    <property type="entry name" value="HTH-TYPE TRANSCRIPTIONAL REGULATOR GALS"/>
    <property type="match status" value="1"/>
</dbReference>
<evidence type="ECO:0000313" key="5">
    <source>
        <dbReference type="EMBL" id="KAA9089671.1"/>
    </source>
</evidence>
<keyword evidence="2" id="KW-0238">DNA-binding</keyword>
<accession>A0A5J5IX01</accession>
<organism evidence="5 6">
    <name type="scientific">Microbacterium radiodurans</name>
    <dbReference type="NCBI Taxonomy" id="661398"/>
    <lineage>
        <taxon>Bacteria</taxon>
        <taxon>Bacillati</taxon>
        <taxon>Actinomycetota</taxon>
        <taxon>Actinomycetes</taxon>
        <taxon>Micrococcales</taxon>
        <taxon>Microbacteriaceae</taxon>
        <taxon>Microbacterium</taxon>
    </lineage>
</organism>
<dbReference type="GO" id="GO:0000976">
    <property type="term" value="F:transcription cis-regulatory region binding"/>
    <property type="evidence" value="ECO:0007669"/>
    <property type="project" value="TreeGrafter"/>
</dbReference>
<dbReference type="PANTHER" id="PTHR30146">
    <property type="entry name" value="LACI-RELATED TRANSCRIPTIONAL REPRESSOR"/>
    <property type="match status" value="1"/>
</dbReference>
<dbReference type="InterPro" id="IPR046335">
    <property type="entry name" value="LacI/GalR-like_sensor"/>
</dbReference>
<proteinExistence type="predicted"/>
<keyword evidence="1" id="KW-0805">Transcription regulation</keyword>
<evidence type="ECO:0000256" key="3">
    <source>
        <dbReference type="ARBA" id="ARBA00023163"/>
    </source>
</evidence>
<dbReference type="InterPro" id="IPR010982">
    <property type="entry name" value="Lambda_DNA-bd_dom_sf"/>
</dbReference>
<evidence type="ECO:0000259" key="4">
    <source>
        <dbReference type="PROSITE" id="PS50932"/>
    </source>
</evidence>
<dbReference type="Pfam" id="PF13377">
    <property type="entry name" value="Peripla_BP_3"/>
    <property type="match status" value="1"/>
</dbReference>
<evidence type="ECO:0000313" key="6">
    <source>
        <dbReference type="Proteomes" id="UP000327039"/>
    </source>
</evidence>
<dbReference type="CDD" id="cd06267">
    <property type="entry name" value="PBP1_LacI_sugar_binding-like"/>
    <property type="match status" value="1"/>
</dbReference>
<dbReference type="CDD" id="cd01392">
    <property type="entry name" value="HTH_LacI"/>
    <property type="match status" value="1"/>
</dbReference>
<name>A0A5J5IX01_9MICO</name>
<dbReference type="PROSITE" id="PS50932">
    <property type="entry name" value="HTH_LACI_2"/>
    <property type="match status" value="1"/>
</dbReference>
<keyword evidence="6" id="KW-1185">Reference proteome</keyword>
<comment type="caution">
    <text evidence="5">The sequence shown here is derived from an EMBL/GenBank/DDBJ whole genome shotgun (WGS) entry which is preliminary data.</text>
</comment>
<dbReference type="SMART" id="SM00354">
    <property type="entry name" value="HTH_LACI"/>
    <property type="match status" value="1"/>
</dbReference>
<dbReference type="SUPFAM" id="SSF47413">
    <property type="entry name" value="lambda repressor-like DNA-binding domains"/>
    <property type="match status" value="1"/>
</dbReference>
<gene>
    <name evidence="5" type="ORF">F6B42_04175</name>
</gene>
<dbReference type="InterPro" id="IPR028082">
    <property type="entry name" value="Peripla_BP_I"/>
</dbReference>
<dbReference type="AlphaFoldDB" id="A0A5J5IX01"/>
<dbReference type="OrthoDB" id="3258243at2"/>
<evidence type="ECO:0000256" key="2">
    <source>
        <dbReference type="ARBA" id="ARBA00023125"/>
    </source>
</evidence>
<keyword evidence="3" id="KW-0804">Transcription</keyword>
<dbReference type="InterPro" id="IPR000843">
    <property type="entry name" value="HTH_LacI"/>
</dbReference>
<dbReference type="GO" id="GO:0003700">
    <property type="term" value="F:DNA-binding transcription factor activity"/>
    <property type="evidence" value="ECO:0007669"/>
    <property type="project" value="TreeGrafter"/>
</dbReference>
<reference evidence="6" key="1">
    <citation type="submission" date="2019-09" db="EMBL/GenBank/DDBJ databases">
        <title>Mumia zhuanghuii sp. nov. isolated from the intestinal contents of plateau pika (Ochotona curzoniae) in the Qinghai-Tibet plateau of China.</title>
        <authorList>
            <person name="Tian Z."/>
        </authorList>
    </citation>
    <scope>NUCLEOTIDE SEQUENCE [LARGE SCALE GENOMIC DNA]</scope>
    <source>
        <strain evidence="6">DSM 25564</strain>
    </source>
</reference>
<sequence length="321" mass="33306">MAATLTDVARRAGVSIATASRAFGEPDRLAAATLDRVLVAAGELGYVASQTATARRTLGVVFPDVANPVYATLLKAIQGQAWHSRHRIAVFDADEDPRREREQIERARELDGMLLCSPRLPDDEVLGIVGEAPCVVVNRSIDPLPSVLMDTEFGPTQAVEHLVALGHRHVAYASGPRGSWADARRSLTIEQACDRHGVTLTRLGHQAASIQGGRAAAAPTAASGATAVIAYNDLVALGLEAGLSELGVTCPDDISIVGIDDIDLAGAVTPGLTTVRMPIARCGALAVDLLAEAIAGTAPARSATLGSQLIVRASTAAPAPR</sequence>
<dbReference type="Pfam" id="PF00356">
    <property type="entry name" value="LacI"/>
    <property type="match status" value="1"/>
</dbReference>
<dbReference type="Proteomes" id="UP000327039">
    <property type="component" value="Unassembled WGS sequence"/>
</dbReference>
<dbReference type="Gene3D" id="1.10.260.40">
    <property type="entry name" value="lambda repressor-like DNA-binding domains"/>
    <property type="match status" value="1"/>
</dbReference>
<dbReference type="Gene3D" id="3.40.50.2300">
    <property type="match status" value="2"/>
</dbReference>
<evidence type="ECO:0000256" key="1">
    <source>
        <dbReference type="ARBA" id="ARBA00023015"/>
    </source>
</evidence>